<evidence type="ECO:0000256" key="4">
    <source>
        <dbReference type="ARBA" id="ARBA00022989"/>
    </source>
</evidence>
<feature type="transmembrane region" description="Helical" evidence="7">
    <location>
        <begin position="38"/>
        <end position="57"/>
    </location>
</feature>
<dbReference type="GO" id="GO:0022857">
    <property type="term" value="F:transmembrane transporter activity"/>
    <property type="evidence" value="ECO:0007669"/>
    <property type="project" value="InterPro"/>
</dbReference>
<evidence type="ECO:0000256" key="2">
    <source>
        <dbReference type="ARBA" id="ARBA00008974"/>
    </source>
</evidence>
<feature type="transmembrane region" description="Helical" evidence="7">
    <location>
        <begin position="193"/>
        <end position="215"/>
    </location>
</feature>
<evidence type="ECO:0000313" key="8">
    <source>
        <dbReference type="EMBL" id="QRC93790.1"/>
    </source>
</evidence>
<keyword evidence="5 7" id="KW-0472">Membrane</keyword>
<organism evidence="8 9">
    <name type="scientific">Phaeosphaeria nodorum (strain SN15 / ATCC MYA-4574 / FGSC 10173)</name>
    <name type="common">Glume blotch fungus</name>
    <name type="synonym">Parastagonospora nodorum</name>
    <dbReference type="NCBI Taxonomy" id="321614"/>
    <lineage>
        <taxon>Eukaryota</taxon>
        <taxon>Fungi</taxon>
        <taxon>Dikarya</taxon>
        <taxon>Ascomycota</taxon>
        <taxon>Pezizomycotina</taxon>
        <taxon>Dothideomycetes</taxon>
        <taxon>Pleosporomycetidae</taxon>
        <taxon>Pleosporales</taxon>
        <taxon>Pleosporineae</taxon>
        <taxon>Phaeosphaeriaceae</taxon>
        <taxon>Parastagonospora</taxon>
    </lineage>
</organism>
<protein>
    <recommendedName>
        <fullName evidence="10">Uracil permease</fullName>
    </recommendedName>
</protein>
<feature type="transmembrane region" description="Helical" evidence="7">
    <location>
        <begin position="170"/>
        <end position="186"/>
    </location>
</feature>
<dbReference type="OrthoDB" id="2018619at2759"/>
<keyword evidence="4 7" id="KW-1133">Transmembrane helix</keyword>
<dbReference type="AlphaFoldDB" id="A0A7U2EVE3"/>
<feature type="region of interest" description="Disordered" evidence="6">
    <location>
        <begin position="539"/>
        <end position="558"/>
    </location>
</feature>
<dbReference type="Gene3D" id="1.10.4160.10">
    <property type="entry name" value="Hydantoin permease"/>
    <property type="match status" value="1"/>
</dbReference>
<dbReference type="Pfam" id="PF02133">
    <property type="entry name" value="Transp_cyt_pur"/>
    <property type="match status" value="1"/>
</dbReference>
<dbReference type="CDD" id="cd11482">
    <property type="entry name" value="SLC-NCS1sbd_NRT1-like"/>
    <property type="match status" value="1"/>
</dbReference>
<evidence type="ECO:0000313" key="9">
    <source>
        <dbReference type="Proteomes" id="UP000663193"/>
    </source>
</evidence>
<feature type="transmembrane region" description="Helical" evidence="7">
    <location>
        <begin position="235"/>
        <end position="255"/>
    </location>
</feature>
<dbReference type="VEuPathDB" id="FungiDB:JI435_156920"/>
<accession>A0A7U2EVE3</accession>
<evidence type="ECO:0000256" key="3">
    <source>
        <dbReference type="ARBA" id="ARBA00022692"/>
    </source>
</evidence>
<sequence>MSMRSFLEFVRIPSNERSVVNVWINDDIRPLPPHRRTWTRWAFVSFWAINQIALSNFQIGASLVSTGLAVWQAVIAVIVGKIIVAAVAVANGMVGAEWHIGFPVVSRYIWGIYGHYTALIQRVLLSLVWFSVQSWTGGLCVQNILAAIFPSYQNMANRFPASAHMDTRQFIGWIIFNVLMIPILYVRPEKIKWVVLWMNAVSFVTLLAMTIWLLAKAGGGGPLLKQPATVSSSSELGWSITSGVTTVVGGIAVGLTNQMDYSRFARRPGDQIIGQWVSIIAFGTIMPTLGCLCASASKAVYGEAIWNPPDLVQKWLDTDYTAGSRAAAFFAGVGLVVCQLAINTIDNAFSAGMDMAGLFPSYINIRRGAYVGLVLSIAMCPWELLSSAGTFISVLGAYGVFLGPMVGIMTCDYFVLRRRKLKLSDLYHPGKDGLYYFWYGINWRSFVAWAIGWGYLLPGFAHAVNPKVKVPEACTRLYYLAYPLGFVVSFLAFYALNKISPPPGLGVTDEFDVYGNFTEDEAAVRFDIGKSTVIESHSVEEETDQVSSTKHRFDHKSA</sequence>
<feature type="transmembrane region" description="Helical" evidence="7">
    <location>
        <begin position="127"/>
        <end position="150"/>
    </location>
</feature>
<comment type="subcellular location">
    <subcellularLocation>
        <location evidence="1">Membrane</location>
        <topology evidence="1">Multi-pass membrane protein</topology>
    </subcellularLocation>
</comment>
<dbReference type="InterPro" id="IPR001248">
    <property type="entry name" value="Pur-cyt_permease"/>
</dbReference>
<feature type="transmembrane region" description="Helical" evidence="7">
    <location>
        <begin position="477"/>
        <end position="496"/>
    </location>
</feature>
<feature type="transmembrane region" description="Helical" evidence="7">
    <location>
        <begin position="69"/>
        <end position="94"/>
    </location>
</feature>
<dbReference type="NCBIfam" id="TIGR00800">
    <property type="entry name" value="ncs1"/>
    <property type="match status" value="1"/>
</dbReference>
<feature type="transmembrane region" description="Helical" evidence="7">
    <location>
        <begin position="326"/>
        <end position="346"/>
    </location>
</feature>
<reference evidence="9" key="1">
    <citation type="journal article" date="2021" name="BMC Genomics">
        <title>Chromosome-level genome assembly and manually-curated proteome of model necrotroph Parastagonospora nodorum Sn15 reveals a genome-wide trove of candidate effector homologs, and redundancy of virulence-related functions within an accessory chromosome.</title>
        <authorList>
            <person name="Bertazzoni S."/>
            <person name="Jones D.A.B."/>
            <person name="Phan H.T."/>
            <person name="Tan K.-C."/>
            <person name="Hane J.K."/>
        </authorList>
    </citation>
    <scope>NUCLEOTIDE SEQUENCE [LARGE SCALE GENOMIC DNA]</scope>
    <source>
        <strain evidence="9">SN15 / ATCC MYA-4574 / FGSC 10173)</strain>
    </source>
</reference>
<feature type="transmembrane region" description="Helical" evidence="7">
    <location>
        <begin position="367"/>
        <end position="385"/>
    </location>
</feature>
<proteinExistence type="inferred from homology"/>
<dbReference type="Proteomes" id="UP000663193">
    <property type="component" value="Chromosome 4"/>
</dbReference>
<gene>
    <name evidence="8" type="ORF">JI435_156920</name>
</gene>
<comment type="similarity">
    <text evidence="2">Belongs to the purine-cytosine permease (2.A.39) family.</text>
</comment>
<dbReference type="PANTHER" id="PTHR30618:SF4">
    <property type="entry name" value="ALLANTOIN PERMEASE"/>
    <property type="match status" value="1"/>
</dbReference>
<dbReference type="InterPro" id="IPR012681">
    <property type="entry name" value="NCS1"/>
</dbReference>
<dbReference type="EMBL" id="CP069026">
    <property type="protein sequence ID" value="QRC93790.1"/>
    <property type="molecule type" value="Genomic_DNA"/>
</dbReference>
<name>A0A7U2EVE3_PHANO</name>
<dbReference type="PANTHER" id="PTHR30618">
    <property type="entry name" value="NCS1 FAMILY PURINE/PYRIMIDINE TRANSPORTER"/>
    <property type="match status" value="1"/>
</dbReference>
<keyword evidence="9" id="KW-1185">Reference proteome</keyword>
<evidence type="ECO:0000256" key="5">
    <source>
        <dbReference type="ARBA" id="ARBA00023136"/>
    </source>
</evidence>
<feature type="transmembrane region" description="Helical" evidence="7">
    <location>
        <begin position="391"/>
        <end position="415"/>
    </location>
</feature>
<dbReference type="InterPro" id="IPR045225">
    <property type="entry name" value="Uracil/uridine/allantoin_perm"/>
</dbReference>
<evidence type="ECO:0008006" key="10">
    <source>
        <dbReference type="Google" id="ProtNLM"/>
    </source>
</evidence>
<feature type="transmembrane region" description="Helical" evidence="7">
    <location>
        <begin position="436"/>
        <end position="457"/>
    </location>
</feature>
<evidence type="ECO:0000256" key="1">
    <source>
        <dbReference type="ARBA" id="ARBA00004141"/>
    </source>
</evidence>
<feature type="compositionally biased region" description="Basic residues" evidence="6">
    <location>
        <begin position="549"/>
        <end position="558"/>
    </location>
</feature>
<evidence type="ECO:0000256" key="7">
    <source>
        <dbReference type="SAM" id="Phobius"/>
    </source>
</evidence>
<dbReference type="GO" id="GO:0016020">
    <property type="term" value="C:membrane"/>
    <property type="evidence" value="ECO:0007669"/>
    <property type="project" value="UniProtKB-SubCell"/>
</dbReference>
<keyword evidence="3 7" id="KW-0812">Transmembrane</keyword>
<evidence type="ECO:0000256" key="6">
    <source>
        <dbReference type="SAM" id="MobiDB-lite"/>
    </source>
</evidence>